<evidence type="ECO:0000313" key="1">
    <source>
        <dbReference type="EMBL" id="RFM35036.1"/>
    </source>
</evidence>
<proteinExistence type="predicted"/>
<dbReference type="OrthoDB" id="1362255at2"/>
<evidence type="ECO:0008006" key="3">
    <source>
        <dbReference type="Google" id="ProtNLM"/>
    </source>
</evidence>
<reference evidence="1 2" key="1">
    <citation type="submission" date="2018-08" db="EMBL/GenBank/DDBJ databases">
        <title>Chitinophaga sp. K20C18050901, a novel bacterium isolated from forest soil.</title>
        <authorList>
            <person name="Wang C."/>
        </authorList>
    </citation>
    <scope>NUCLEOTIDE SEQUENCE [LARGE SCALE GENOMIC DNA]</scope>
    <source>
        <strain evidence="1 2">K20C18050901</strain>
    </source>
</reference>
<sequence>MADNNTPEITPWSFLLDSEAENYFAKIDYALKNGKHIQQWKEQTWWFRFIANNEDSLKQYYRSYFGVRLEYGGETDQKYYYLDFMPDSRGNIPLDNRHFLQNEFVIVGFMLYKTIYIDNYIELASIKAFQRMLRQDYEELKEGLFRVLAKAKNINVTQMNEHKMDSVVLSAMKAFEKLGWVELQEDTFEVLPSFQRLPRLYADYISNINDWLKTESVK</sequence>
<accession>A0A3E1P4B4</accession>
<dbReference type="Gene3D" id="1.10.10.2250">
    <property type="match status" value="1"/>
</dbReference>
<dbReference type="InterPro" id="IPR053841">
    <property type="entry name" value="MksE"/>
</dbReference>
<gene>
    <name evidence="1" type="ORF">DXN04_06445</name>
</gene>
<dbReference type="EMBL" id="QTJV01000002">
    <property type="protein sequence ID" value="RFM35036.1"/>
    <property type="molecule type" value="Genomic_DNA"/>
</dbReference>
<keyword evidence="2" id="KW-1185">Reference proteome</keyword>
<organism evidence="1 2">
    <name type="scientific">Chitinophaga silvisoli</name>
    <dbReference type="NCBI Taxonomy" id="2291814"/>
    <lineage>
        <taxon>Bacteria</taxon>
        <taxon>Pseudomonadati</taxon>
        <taxon>Bacteroidota</taxon>
        <taxon>Chitinophagia</taxon>
        <taxon>Chitinophagales</taxon>
        <taxon>Chitinophagaceae</taxon>
        <taxon>Chitinophaga</taxon>
    </lineage>
</organism>
<protein>
    <recommendedName>
        <fullName evidence="3">DUF4194 domain-containing protein</fullName>
    </recommendedName>
</protein>
<dbReference type="Pfam" id="PF21980">
    <property type="entry name" value="MksE"/>
    <property type="match status" value="1"/>
</dbReference>
<dbReference type="Proteomes" id="UP000261174">
    <property type="component" value="Unassembled WGS sequence"/>
</dbReference>
<dbReference type="RefSeq" id="WP_116852520.1">
    <property type="nucleotide sequence ID" value="NZ_QTJV01000002.1"/>
</dbReference>
<comment type="caution">
    <text evidence="1">The sequence shown here is derived from an EMBL/GenBank/DDBJ whole genome shotgun (WGS) entry which is preliminary data.</text>
</comment>
<dbReference type="InterPro" id="IPR042038">
    <property type="entry name" value="MukE_N"/>
</dbReference>
<evidence type="ECO:0000313" key="2">
    <source>
        <dbReference type="Proteomes" id="UP000261174"/>
    </source>
</evidence>
<dbReference type="AlphaFoldDB" id="A0A3E1P4B4"/>
<name>A0A3E1P4B4_9BACT</name>